<evidence type="ECO:0000256" key="1">
    <source>
        <dbReference type="ARBA" id="ARBA00023015"/>
    </source>
</evidence>
<dbReference type="KEGG" id="rsn:RSPO_c01319"/>
<name>F6G037_RALS8</name>
<gene>
    <name evidence="5" type="ordered locus">RSPO_c01319</name>
</gene>
<dbReference type="Proteomes" id="UP000007953">
    <property type="component" value="Chromosome"/>
</dbReference>
<dbReference type="InterPro" id="IPR036390">
    <property type="entry name" value="WH_DNA-bd_sf"/>
</dbReference>
<reference evidence="5 6" key="1">
    <citation type="journal article" date="2011" name="J. Bacteriol.">
        <title>Complete genome sequence of the plant pathogen Ralstonia solanacearum strain Po82.</title>
        <authorList>
            <person name="Xu J."/>
            <person name="Zheng H.J."/>
            <person name="Liu L."/>
            <person name="Pan Z.C."/>
            <person name="Prior P."/>
            <person name="Tang B."/>
            <person name="Xu J.S."/>
            <person name="Zhang H."/>
            <person name="Tian Q."/>
            <person name="Zhang L.Q."/>
            <person name="Feng J."/>
        </authorList>
    </citation>
    <scope>NUCLEOTIDE SEQUENCE [LARGE SCALE GENOMIC DNA]</scope>
    <source>
        <strain evidence="5 6">Po82</strain>
    </source>
</reference>
<dbReference type="EMBL" id="CP002819">
    <property type="protein sequence ID" value="AEG68620.1"/>
    <property type="molecule type" value="Genomic_DNA"/>
</dbReference>
<evidence type="ECO:0000259" key="4">
    <source>
        <dbReference type="PROSITE" id="PS50949"/>
    </source>
</evidence>
<dbReference type="InterPro" id="IPR036388">
    <property type="entry name" value="WH-like_DNA-bd_sf"/>
</dbReference>
<protein>
    <recommendedName>
        <fullName evidence="4">HTH gntR-type domain-containing protein</fullName>
    </recommendedName>
</protein>
<dbReference type="Gene3D" id="1.10.10.10">
    <property type="entry name" value="Winged helix-like DNA-binding domain superfamily/Winged helix DNA-binding domain"/>
    <property type="match status" value="1"/>
</dbReference>
<keyword evidence="1" id="KW-0805">Transcription regulation</keyword>
<evidence type="ECO:0000313" key="5">
    <source>
        <dbReference type="EMBL" id="AEG68620.1"/>
    </source>
</evidence>
<accession>F6G037</accession>
<proteinExistence type="predicted"/>
<evidence type="ECO:0000313" key="6">
    <source>
        <dbReference type="Proteomes" id="UP000007953"/>
    </source>
</evidence>
<dbReference type="CDD" id="cd07377">
    <property type="entry name" value="WHTH_GntR"/>
    <property type="match status" value="1"/>
</dbReference>
<dbReference type="Pfam" id="PF00392">
    <property type="entry name" value="GntR"/>
    <property type="match status" value="1"/>
</dbReference>
<dbReference type="PROSITE" id="PS50949">
    <property type="entry name" value="HTH_GNTR"/>
    <property type="match status" value="1"/>
</dbReference>
<dbReference type="Pfam" id="PF07729">
    <property type="entry name" value="FCD"/>
    <property type="match status" value="1"/>
</dbReference>
<dbReference type="InterPro" id="IPR000524">
    <property type="entry name" value="Tscrpt_reg_HTH_GntR"/>
</dbReference>
<dbReference type="PATRIC" id="fig|1031711.3.peg.1291"/>
<dbReference type="GO" id="GO:0003700">
    <property type="term" value="F:DNA-binding transcription factor activity"/>
    <property type="evidence" value="ECO:0007669"/>
    <property type="project" value="InterPro"/>
</dbReference>
<dbReference type="eggNOG" id="COG1802">
    <property type="taxonomic scope" value="Bacteria"/>
</dbReference>
<dbReference type="PANTHER" id="PTHR43537:SF53">
    <property type="entry name" value="HTH-TYPE TRANSCRIPTIONAL REPRESSOR NANR"/>
    <property type="match status" value="1"/>
</dbReference>
<dbReference type="SMART" id="SM00895">
    <property type="entry name" value="FCD"/>
    <property type="match status" value="1"/>
</dbReference>
<dbReference type="SUPFAM" id="SSF48008">
    <property type="entry name" value="GntR ligand-binding domain-like"/>
    <property type="match status" value="1"/>
</dbReference>
<evidence type="ECO:0000256" key="3">
    <source>
        <dbReference type="ARBA" id="ARBA00023163"/>
    </source>
</evidence>
<dbReference type="HOGENOM" id="CLU_017584_5_0_4"/>
<evidence type="ECO:0000256" key="2">
    <source>
        <dbReference type="ARBA" id="ARBA00023125"/>
    </source>
</evidence>
<dbReference type="PANTHER" id="PTHR43537">
    <property type="entry name" value="TRANSCRIPTIONAL REGULATOR, GNTR FAMILY"/>
    <property type="match status" value="1"/>
</dbReference>
<sequence>MSTGFRGRQCCTALFSSGSAMSKSLKLVTTETASKSGAKASGTTRMSVEERMYREIYDAIMEHRLPPRTKLTEHALCEIYATARHTVRKVFSQLAADGLVDLEPNRGAFIAAPSIDEAHAMFELRQILERAVLDKVGRSADPKTAIAPLQELVKEERQAFVGHDRPRWIRLSAEFHVALAEQAGNPLVVEIMRRLVSRTTLMIASVEAPGHNACSFDEHLDILRALERGDAGAAQAHMAQHLQCCADRVRPEAPADFDLRSVLGRGDDTPSP</sequence>
<organism evidence="5 6">
    <name type="scientific">Ralstonia solanacearum (strain Po82)</name>
    <dbReference type="NCBI Taxonomy" id="1031711"/>
    <lineage>
        <taxon>Bacteria</taxon>
        <taxon>Pseudomonadati</taxon>
        <taxon>Pseudomonadota</taxon>
        <taxon>Betaproteobacteria</taxon>
        <taxon>Burkholderiales</taxon>
        <taxon>Burkholderiaceae</taxon>
        <taxon>Ralstonia</taxon>
        <taxon>Ralstonia solanacearum species complex</taxon>
    </lineage>
</organism>
<keyword evidence="3" id="KW-0804">Transcription</keyword>
<dbReference type="Gene3D" id="1.20.120.530">
    <property type="entry name" value="GntR ligand-binding domain-like"/>
    <property type="match status" value="1"/>
</dbReference>
<feature type="domain" description="HTH gntR-type" evidence="4">
    <location>
        <begin position="46"/>
        <end position="113"/>
    </location>
</feature>
<dbReference type="InterPro" id="IPR008920">
    <property type="entry name" value="TF_FadR/GntR_C"/>
</dbReference>
<dbReference type="SUPFAM" id="SSF46785">
    <property type="entry name" value="Winged helix' DNA-binding domain"/>
    <property type="match status" value="1"/>
</dbReference>
<dbReference type="SMART" id="SM00345">
    <property type="entry name" value="HTH_GNTR"/>
    <property type="match status" value="1"/>
</dbReference>
<dbReference type="GO" id="GO:0003677">
    <property type="term" value="F:DNA binding"/>
    <property type="evidence" value="ECO:0007669"/>
    <property type="project" value="UniProtKB-KW"/>
</dbReference>
<keyword evidence="2" id="KW-0238">DNA-binding</keyword>
<dbReference type="AlphaFoldDB" id="F6G037"/>
<dbReference type="InterPro" id="IPR011711">
    <property type="entry name" value="GntR_C"/>
</dbReference>